<dbReference type="Pfam" id="PF03069">
    <property type="entry name" value="FmdA_AmdA"/>
    <property type="match status" value="2"/>
</dbReference>
<dbReference type="Gene3D" id="3.10.28.20">
    <property type="entry name" value="Acetamidase/Formamidase-like domains"/>
    <property type="match status" value="1"/>
</dbReference>
<name>A0A5B8U3D3_9ACTN</name>
<evidence type="ECO:0000313" key="1">
    <source>
        <dbReference type="EMBL" id="QEC47567.1"/>
    </source>
</evidence>
<evidence type="ECO:0000313" key="2">
    <source>
        <dbReference type="Proteomes" id="UP000321805"/>
    </source>
</evidence>
<dbReference type="InterPro" id="IPR004304">
    <property type="entry name" value="FmdA_AmdA"/>
</dbReference>
<proteinExistence type="predicted"/>
<dbReference type="KEGG" id="bsol:FSW04_08240"/>
<dbReference type="PANTHER" id="PTHR31891">
    <property type="entry name" value="FORMAMIDASE C869.04-RELATED"/>
    <property type="match status" value="1"/>
</dbReference>
<organism evidence="1 2">
    <name type="scientific">Baekduia soli</name>
    <dbReference type="NCBI Taxonomy" id="496014"/>
    <lineage>
        <taxon>Bacteria</taxon>
        <taxon>Bacillati</taxon>
        <taxon>Actinomycetota</taxon>
        <taxon>Thermoleophilia</taxon>
        <taxon>Solirubrobacterales</taxon>
        <taxon>Baekduiaceae</taxon>
        <taxon>Baekduia</taxon>
    </lineage>
</organism>
<dbReference type="AlphaFoldDB" id="A0A5B8U3D3"/>
<dbReference type="Proteomes" id="UP000321805">
    <property type="component" value="Chromosome"/>
</dbReference>
<dbReference type="SUPFAM" id="SSF141130">
    <property type="entry name" value="Acetamidase/Formamidase-like"/>
    <property type="match status" value="1"/>
</dbReference>
<reference evidence="1 2" key="1">
    <citation type="journal article" date="2018" name="J. Microbiol.">
        <title>Baekduia soli gen. nov., sp. nov., a novel bacterium isolated from the soil of Baekdu Mountain and proposal of a novel family name, Baekduiaceae fam. nov.</title>
        <authorList>
            <person name="An D.S."/>
            <person name="Siddiqi M.Z."/>
            <person name="Kim K.H."/>
            <person name="Yu H.S."/>
            <person name="Im W.T."/>
        </authorList>
    </citation>
    <scope>NUCLEOTIDE SEQUENCE [LARGE SCALE GENOMIC DNA]</scope>
    <source>
        <strain evidence="1 2">BR7-21</strain>
    </source>
</reference>
<gene>
    <name evidence="1" type="ORF">FSW04_08240</name>
</gene>
<dbReference type="GO" id="GO:0016811">
    <property type="term" value="F:hydrolase activity, acting on carbon-nitrogen (but not peptide) bonds, in linear amides"/>
    <property type="evidence" value="ECO:0007669"/>
    <property type="project" value="InterPro"/>
</dbReference>
<dbReference type="EMBL" id="CP042430">
    <property type="protein sequence ID" value="QEC47567.1"/>
    <property type="molecule type" value="Genomic_DNA"/>
</dbReference>
<dbReference type="OrthoDB" id="9785236at2"/>
<protein>
    <submittedName>
        <fullName evidence="1">Acetamidase</fullName>
    </submittedName>
</protein>
<keyword evidence="2" id="KW-1185">Reference proteome</keyword>
<sequence length="309" mass="33646">MGDEGRVREIRTDTYSYVFGTYGEPVATVRPGEIVDIYTEDAFESRVQDVDDLPSQVLTMPFLNPQTGPIVVEGARKGDTLAVEILEIEPTRDFVVSAHIPNFGGLTGTSATALLTPSLPEQVYKYPLRDGHVELPRGIRLPYRPFVGTIATAPELEAIGALTPGPFGGNMDVPDTCPGNIVRLPVNVDGAWFFTGDAHASQGDGELCGVACEMTARVRVRFGVESGATIAWPRIESPTEIMTVGSARPMEDAARIAWVELIRWMQADYGFEELEAYQLLTHAGRMRVGNMVDPQYSLVAKIDKSLLGS</sequence>
<dbReference type="PANTHER" id="PTHR31891:SF1">
    <property type="entry name" value="FORMAMIDASE C869.04-RELATED"/>
    <property type="match status" value="1"/>
</dbReference>
<accession>A0A5B8U3D3</accession>
<dbReference type="Gene3D" id="2.60.120.580">
    <property type="entry name" value="Acetamidase/Formamidase-like domains"/>
    <property type="match status" value="2"/>
</dbReference>
<dbReference type="RefSeq" id="WP_146918169.1">
    <property type="nucleotide sequence ID" value="NZ_CP042430.1"/>
</dbReference>